<proteinExistence type="predicted"/>
<dbReference type="PANTHER" id="PTHR46471:SF2">
    <property type="entry name" value="CHITIN DEACETYLASE-RELATED"/>
    <property type="match status" value="1"/>
</dbReference>
<dbReference type="SUPFAM" id="SSF88713">
    <property type="entry name" value="Glycoside hydrolase/deacetylase"/>
    <property type="match status" value="1"/>
</dbReference>
<evidence type="ECO:0000313" key="10">
    <source>
        <dbReference type="EMBL" id="CAI4211379.1"/>
    </source>
</evidence>
<keyword evidence="5" id="KW-0119">Carbohydrate metabolism</keyword>
<dbReference type="AlphaFoldDB" id="A0A9P1GWT6"/>
<dbReference type="Proteomes" id="UP000838763">
    <property type="component" value="Unassembled WGS sequence"/>
</dbReference>
<evidence type="ECO:0000256" key="6">
    <source>
        <dbReference type="ARBA" id="ARBA00023285"/>
    </source>
</evidence>
<keyword evidence="2" id="KW-0479">Metal-binding</keyword>
<keyword evidence="3 8" id="KW-0732">Signal</keyword>
<evidence type="ECO:0000256" key="1">
    <source>
        <dbReference type="ARBA" id="ARBA00001941"/>
    </source>
</evidence>
<comment type="caution">
    <text evidence="10">The sequence shown here is derived from an EMBL/GenBank/DDBJ whole genome shotgun (WGS) entry which is preliminary data.</text>
</comment>
<dbReference type="Gene3D" id="3.20.20.370">
    <property type="entry name" value="Glycoside hydrolase/deacetylase"/>
    <property type="match status" value="1"/>
</dbReference>
<dbReference type="PANTHER" id="PTHR46471">
    <property type="entry name" value="CHITIN DEACETYLASE"/>
    <property type="match status" value="1"/>
</dbReference>
<dbReference type="GO" id="GO:0005975">
    <property type="term" value="P:carbohydrate metabolic process"/>
    <property type="evidence" value="ECO:0007669"/>
    <property type="project" value="InterPro"/>
</dbReference>
<evidence type="ECO:0000256" key="8">
    <source>
        <dbReference type="SAM" id="SignalP"/>
    </source>
</evidence>
<feature type="region of interest" description="Disordered" evidence="7">
    <location>
        <begin position="190"/>
        <end position="235"/>
    </location>
</feature>
<dbReference type="Pfam" id="PF01522">
    <property type="entry name" value="Polysacc_deac_1"/>
    <property type="match status" value="1"/>
</dbReference>
<feature type="signal peptide" evidence="8">
    <location>
        <begin position="1"/>
        <end position="26"/>
    </location>
</feature>
<feature type="chain" id="PRO_5040224568" description="NodB homology domain-containing protein" evidence="8">
    <location>
        <begin position="27"/>
        <end position="260"/>
    </location>
</feature>
<evidence type="ECO:0000256" key="5">
    <source>
        <dbReference type="ARBA" id="ARBA00023277"/>
    </source>
</evidence>
<dbReference type="PROSITE" id="PS51677">
    <property type="entry name" value="NODB"/>
    <property type="match status" value="1"/>
</dbReference>
<protein>
    <recommendedName>
        <fullName evidence="9">NodB homology domain-containing protein</fullName>
    </recommendedName>
</protein>
<accession>A0A9P1GWT6</accession>
<name>A0A9P1GWT6_9PEZI</name>
<evidence type="ECO:0000259" key="9">
    <source>
        <dbReference type="PROSITE" id="PS51677"/>
    </source>
</evidence>
<evidence type="ECO:0000256" key="3">
    <source>
        <dbReference type="ARBA" id="ARBA00022729"/>
    </source>
</evidence>
<evidence type="ECO:0000256" key="2">
    <source>
        <dbReference type="ARBA" id="ARBA00022723"/>
    </source>
</evidence>
<evidence type="ECO:0000256" key="4">
    <source>
        <dbReference type="ARBA" id="ARBA00022801"/>
    </source>
</evidence>
<organism evidence="10 11">
    <name type="scientific">Parascedosporium putredinis</name>
    <dbReference type="NCBI Taxonomy" id="1442378"/>
    <lineage>
        <taxon>Eukaryota</taxon>
        <taxon>Fungi</taxon>
        <taxon>Dikarya</taxon>
        <taxon>Ascomycota</taxon>
        <taxon>Pezizomycotina</taxon>
        <taxon>Sordariomycetes</taxon>
        <taxon>Hypocreomycetidae</taxon>
        <taxon>Microascales</taxon>
        <taxon>Microascaceae</taxon>
        <taxon>Parascedosporium</taxon>
    </lineage>
</organism>
<gene>
    <name evidence="10" type="ORF">PPNO1_LOCUS1174</name>
</gene>
<keyword evidence="6" id="KW-0170">Cobalt</keyword>
<comment type="cofactor">
    <cofactor evidence="1">
        <name>Co(2+)</name>
        <dbReference type="ChEBI" id="CHEBI:48828"/>
    </cofactor>
</comment>
<reference evidence="10" key="1">
    <citation type="submission" date="2022-11" db="EMBL/GenBank/DDBJ databases">
        <authorList>
            <person name="Scott C."/>
            <person name="Bruce N."/>
        </authorList>
    </citation>
    <scope>NUCLEOTIDE SEQUENCE</scope>
</reference>
<dbReference type="InterPro" id="IPR002509">
    <property type="entry name" value="NODB_dom"/>
</dbReference>
<dbReference type="InterPro" id="IPR011330">
    <property type="entry name" value="Glyco_hydro/deAcase_b/a-brl"/>
</dbReference>
<dbReference type="GO" id="GO:0016810">
    <property type="term" value="F:hydrolase activity, acting on carbon-nitrogen (but not peptide) bonds"/>
    <property type="evidence" value="ECO:0007669"/>
    <property type="project" value="InterPro"/>
</dbReference>
<dbReference type="EMBL" id="CALLCH030000001">
    <property type="protein sequence ID" value="CAI4211379.1"/>
    <property type="molecule type" value="Genomic_DNA"/>
</dbReference>
<sequence>MLRFRAAATALALASTVAGKLPSVNAVSTEASLELPKRDAGWSCGPGVGTCGEGCQLAHGPACDGNLTPDGPDTSSLSRTKFGKVPYGVNVDKCTTPGTMALSFDDGPYHYTTELLDLLKDNNAVATFYVTGINGAKGAINDPSTGYPAILRRMLAEGHQIGSHSWSHENMEAVGSSGATLDRTVQSVNQDKAVQPGAGSGKITKIHAPGGPGGDRAASNSDHDDDDGSPRGESAAAKGFHVHSWIHILPLLPSLVACFV</sequence>
<feature type="domain" description="NodB homology" evidence="9">
    <location>
        <begin position="98"/>
        <end position="260"/>
    </location>
</feature>
<dbReference type="GO" id="GO:0046872">
    <property type="term" value="F:metal ion binding"/>
    <property type="evidence" value="ECO:0007669"/>
    <property type="project" value="UniProtKB-KW"/>
</dbReference>
<dbReference type="OrthoDB" id="407355at2759"/>
<evidence type="ECO:0000313" key="11">
    <source>
        <dbReference type="Proteomes" id="UP000838763"/>
    </source>
</evidence>
<evidence type="ECO:0000256" key="7">
    <source>
        <dbReference type="SAM" id="MobiDB-lite"/>
    </source>
</evidence>
<keyword evidence="4" id="KW-0378">Hydrolase</keyword>
<keyword evidence="11" id="KW-1185">Reference proteome</keyword>